<dbReference type="PROSITE" id="PS00775">
    <property type="entry name" value="GLYCOSYL_HYDROL_F3"/>
    <property type="match status" value="1"/>
</dbReference>
<dbReference type="SUPFAM" id="SSF51445">
    <property type="entry name" value="(Trans)glycosidases"/>
    <property type="match status" value="1"/>
</dbReference>
<evidence type="ECO:0000313" key="9">
    <source>
        <dbReference type="EMBL" id="PAU69188.1"/>
    </source>
</evidence>
<evidence type="ECO:0000256" key="7">
    <source>
        <dbReference type="SAM" id="Phobius"/>
    </source>
</evidence>
<evidence type="ECO:0000256" key="2">
    <source>
        <dbReference type="ARBA" id="ARBA00005336"/>
    </source>
</evidence>
<evidence type="ECO:0000313" key="10">
    <source>
        <dbReference type="Proteomes" id="UP000217986"/>
    </source>
</evidence>
<comment type="similarity">
    <text evidence="2">Belongs to the glycosyl hydrolase 3 family.</text>
</comment>
<dbReference type="GO" id="GO:0005975">
    <property type="term" value="P:carbohydrate metabolic process"/>
    <property type="evidence" value="ECO:0007669"/>
    <property type="project" value="InterPro"/>
</dbReference>
<keyword evidence="5" id="KW-0326">Glycosidase</keyword>
<comment type="catalytic activity">
    <reaction evidence="1">
        <text>Hydrolysis of terminal non-reducing N-acetyl-D-hexosamine residues in N-acetyl-beta-D-hexosaminides.</text>
        <dbReference type="EC" id="3.2.1.52"/>
    </reaction>
</comment>
<keyword evidence="4" id="KW-0378">Hydrolase</keyword>
<feature type="transmembrane region" description="Helical" evidence="7">
    <location>
        <begin position="21"/>
        <end position="45"/>
    </location>
</feature>
<accession>A0A2A2EJU2</accession>
<dbReference type="InterPro" id="IPR001764">
    <property type="entry name" value="Glyco_hydro_3_N"/>
</dbReference>
<proteinExistence type="inferred from homology"/>
<feature type="compositionally biased region" description="Basic and acidic residues" evidence="6">
    <location>
        <begin position="80"/>
        <end position="109"/>
    </location>
</feature>
<comment type="caution">
    <text evidence="9">The sequence shown here is derived from an EMBL/GenBank/DDBJ whole genome shotgun (WGS) entry which is preliminary data.</text>
</comment>
<keyword evidence="7" id="KW-1133">Transmembrane helix</keyword>
<sequence>MHMAQRNGRHGRDEVRGRAGRIVTIVVTAVVALALALSVAAVAGARHRARVEASASASATSPSSTTPTQHQTAAAGKDGTPAKDDATKDNAVNKDDATKDGDANKDGKDDAVVRAQRIVDAMSPDERAAQLVMAPLAAGTDPSALASLIGDDHVGSVILMGNWSNGVDGVRQATDALRGYAGDGTPILVATDQEGGLVQHLQGPGFETMPSAFEQGRLSTDALREDSRRWGGQLHAAGVDVDLAPSVDTVTIDRASNAPIGALDRDFGLDADGDARHATAFIEGMRGAGVATAVKHYPGLGSVTGNTDFTADGIVDTTTDADGPEVAAFTQAIRSGRPAMVMMSLASYTKLDPGVPAAFSRPIVTDLLRGRGGYDGVVISDSLSASAVGDVDPTQLGVRLVEAGGDIACINDPSYTAPILSGLRARASSDAAFADKVAASATRVVAMKIRLGLIR</sequence>
<feature type="domain" description="Glycoside hydrolase family 3 N-terminal" evidence="8">
    <location>
        <begin position="125"/>
        <end position="445"/>
    </location>
</feature>
<dbReference type="Proteomes" id="UP000217986">
    <property type="component" value="Unassembled WGS sequence"/>
</dbReference>
<dbReference type="InterPro" id="IPR019800">
    <property type="entry name" value="Glyco_hydro_3_AS"/>
</dbReference>
<evidence type="ECO:0000256" key="5">
    <source>
        <dbReference type="ARBA" id="ARBA00023295"/>
    </source>
</evidence>
<dbReference type="EC" id="3.2.1.52" evidence="3"/>
<dbReference type="Pfam" id="PF00933">
    <property type="entry name" value="Glyco_hydro_3"/>
    <property type="match status" value="1"/>
</dbReference>
<dbReference type="PANTHER" id="PTHR30480:SF13">
    <property type="entry name" value="BETA-HEXOSAMINIDASE"/>
    <property type="match status" value="1"/>
</dbReference>
<dbReference type="PANTHER" id="PTHR30480">
    <property type="entry name" value="BETA-HEXOSAMINIDASE-RELATED"/>
    <property type="match status" value="1"/>
</dbReference>
<evidence type="ECO:0000256" key="4">
    <source>
        <dbReference type="ARBA" id="ARBA00022801"/>
    </source>
</evidence>
<evidence type="ECO:0000256" key="3">
    <source>
        <dbReference type="ARBA" id="ARBA00012663"/>
    </source>
</evidence>
<dbReference type="InterPro" id="IPR036962">
    <property type="entry name" value="Glyco_hydro_3_N_sf"/>
</dbReference>
<evidence type="ECO:0000259" key="8">
    <source>
        <dbReference type="Pfam" id="PF00933"/>
    </source>
</evidence>
<name>A0A2A2EJU2_9BIFI</name>
<keyword evidence="7" id="KW-0472">Membrane</keyword>
<keyword evidence="7" id="KW-0812">Transmembrane</keyword>
<dbReference type="Gene3D" id="3.20.20.300">
    <property type="entry name" value="Glycoside hydrolase, family 3, N-terminal domain"/>
    <property type="match status" value="1"/>
</dbReference>
<feature type="region of interest" description="Disordered" evidence="6">
    <location>
        <begin position="53"/>
        <end position="109"/>
    </location>
</feature>
<evidence type="ECO:0000256" key="1">
    <source>
        <dbReference type="ARBA" id="ARBA00001231"/>
    </source>
</evidence>
<reference evidence="9 10" key="1">
    <citation type="journal article" date="2017" name="ISME J.">
        <title>Unveiling bifidobacterial biogeography across the mammalian branch of the tree of life.</title>
        <authorList>
            <person name="Milani C."/>
            <person name="Mangifesta M."/>
            <person name="Mancabelli L."/>
            <person name="Lugli G.A."/>
            <person name="James K."/>
            <person name="Duranti S."/>
            <person name="Turroni F."/>
            <person name="Ferrario C."/>
            <person name="Ossiprandi M.C."/>
            <person name="van Sinderen D."/>
            <person name="Ventura M."/>
        </authorList>
    </citation>
    <scope>NUCLEOTIDE SEQUENCE [LARGE SCALE GENOMIC DNA]</scope>
    <source>
        <strain evidence="9 10">70</strain>
    </source>
</reference>
<organism evidence="9 10">
    <name type="scientific">Bifidobacterium italicum</name>
    <dbReference type="NCBI Taxonomy" id="1960968"/>
    <lineage>
        <taxon>Bacteria</taxon>
        <taxon>Bacillati</taxon>
        <taxon>Actinomycetota</taxon>
        <taxon>Actinomycetes</taxon>
        <taxon>Bifidobacteriales</taxon>
        <taxon>Bifidobacteriaceae</taxon>
        <taxon>Bifidobacterium</taxon>
    </lineage>
</organism>
<evidence type="ECO:0000256" key="6">
    <source>
        <dbReference type="SAM" id="MobiDB-lite"/>
    </source>
</evidence>
<dbReference type="GO" id="GO:0004563">
    <property type="term" value="F:beta-N-acetylhexosaminidase activity"/>
    <property type="evidence" value="ECO:0007669"/>
    <property type="project" value="UniProtKB-EC"/>
</dbReference>
<keyword evidence="10" id="KW-1185">Reference proteome</keyword>
<dbReference type="EMBL" id="MVOG01000021">
    <property type="protein sequence ID" value="PAU69188.1"/>
    <property type="molecule type" value="Genomic_DNA"/>
</dbReference>
<dbReference type="AlphaFoldDB" id="A0A2A2EJU2"/>
<protein>
    <recommendedName>
        <fullName evidence="3">beta-N-acetylhexosaminidase</fullName>
        <ecNumber evidence="3">3.2.1.52</ecNumber>
    </recommendedName>
</protein>
<dbReference type="InterPro" id="IPR017853">
    <property type="entry name" value="GH"/>
</dbReference>
<dbReference type="GO" id="GO:0009254">
    <property type="term" value="P:peptidoglycan turnover"/>
    <property type="evidence" value="ECO:0007669"/>
    <property type="project" value="TreeGrafter"/>
</dbReference>
<dbReference type="InterPro" id="IPR050226">
    <property type="entry name" value="NagZ_Beta-hexosaminidase"/>
</dbReference>
<gene>
    <name evidence="9" type="ORF">B1400_1125</name>
</gene>
<feature type="compositionally biased region" description="Low complexity" evidence="6">
    <location>
        <begin position="53"/>
        <end position="75"/>
    </location>
</feature>